<dbReference type="PANTHER" id="PTHR11717">
    <property type="entry name" value="LOW MOLECULAR WEIGHT PROTEIN TYROSINE PHOSPHATASE"/>
    <property type="match status" value="1"/>
</dbReference>
<evidence type="ECO:0000256" key="1">
    <source>
        <dbReference type="ARBA" id="ARBA00011063"/>
    </source>
</evidence>
<evidence type="ECO:0000256" key="4">
    <source>
        <dbReference type="ARBA" id="ARBA00022912"/>
    </source>
</evidence>
<evidence type="ECO:0000313" key="8">
    <source>
        <dbReference type="Proteomes" id="UP000824078"/>
    </source>
</evidence>
<reference evidence="7" key="1">
    <citation type="submission" date="2020-10" db="EMBL/GenBank/DDBJ databases">
        <authorList>
            <person name="Gilroy R."/>
        </authorList>
    </citation>
    <scope>NUCLEOTIDE SEQUENCE</scope>
    <source>
        <strain evidence="7">ChiHjej12B11-29160</strain>
    </source>
</reference>
<feature type="active site" description="Nucleophile" evidence="5">
    <location>
        <position position="8"/>
    </location>
</feature>
<name>A0A9D1L5T4_9ACTN</name>
<dbReference type="Pfam" id="PF01451">
    <property type="entry name" value="LMWPc"/>
    <property type="match status" value="1"/>
</dbReference>
<keyword evidence="3" id="KW-0378">Hydrolase</keyword>
<feature type="active site" description="Proton donor" evidence="5">
    <location>
        <position position="123"/>
    </location>
</feature>
<dbReference type="InterPro" id="IPR023485">
    <property type="entry name" value="Ptyr_pPase"/>
</dbReference>
<dbReference type="SMART" id="SM00226">
    <property type="entry name" value="LMWPc"/>
    <property type="match status" value="1"/>
</dbReference>
<dbReference type="PANTHER" id="PTHR11717:SF7">
    <property type="entry name" value="LOW MOLECULAR WEIGHT PHOSPHOTYROSINE PROTEIN PHOSPHATASE"/>
    <property type="match status" value="1"/>
</dbReference>
<dbReference type="Gene3D" id="3.40.50.2300">
    <property type="match status" value="1"/>
</dbReference>
<protein>
    <recommendedName>
        <fullName evidence="2">protein-tyrosine-phosphatase</fullName>
        <ecNumber evidence="2">3.1.3.48</ecNumber>
    </recommendedName>
</protein>
<comment type="similarity">
    <text evidence="1">Belongs to the low molecular weight phosphotyrosine protein phosphatase family.</text>
</comment>
<dbReference type="EMBL" id="DVMQ01000017">
    <property type="protein sequence ID" value="HIU24412.1"/>
    <property type="molecule type" value="Genomic_DNA"/>
</dbReference>
<dbReference type="InterPro" id="IPR017867">
    <property type="entry name" value="Tyr_phospatase_low_mol_wt"/>
</dbReference>
<dbReference type="InterPro" id="IPR036196">
    <property type="entry name" value="Ptyr_pPase_sf"/>
</dbReference>
<dbReference type="EC" id="3.1.3.48" evidence="2"/>
<dbReference type="InterPro" id="IPR050438">
    <property type="entry name" value="LMW_PTPase"/>
</dbReference>
<accession>A0A9D1L5T4</accession>
<evidence type="ECO:0000313" key="7">
    <source>
        <dbReference type="EMBL" id="HIU24412.1"/>
    </source>
</evidence>
<gene>
    <name evidence="7" type="ORF">IAD17_05775</name>
</gene>
<evidence type="ECO:0000256" key="2">
    <source>
        <dbReference type="ARBA" id="ARBA00013064"/>
    </source>
</evidence>
<proteinExistence type="inferred from homology"/>
<dbReference type="GO" id="GO:0004725">
    <property type="term" value="F:protein tyrosine phosphatase activity"/>
    <property type="evidence" value="ECO:0007669"/>
    <property type="project" value="UniProtKB-EC"/>
</dbReference>
<reference evidence="7" key="2">
    <citation type="journal article" date="2021" name="PeerJ">
        <title>Extensive microbial diversity within the chicken gut microbiome revealed by metagenomics and culture.</title>
        <authorList>
            <person name="Gilroy R."/>
            <person name="Ravi A."/>
            <person name="Getino M."/>
            <person name="Pursley I."/>
            <person name="Horton D.L."/>
            <person name="Alikhan N.F."/>
            <person name="Baker D."/>
            <person name="Gharbi K."/>
            <person name="Hall N."/>
            <person name="Watson M."/>
            <person name="Adriaenssens E.M."/>
            <person name="Foster-Nyarko E."/>
            <person name="Jarju S."/>
            <person name="Secka A."/>
            <person name="Antonio M."/>
            <person name="Oren A."/>
            <person name="Chaudhuri R.R."/>
            <person name="La Ragione R."/>
            <person name="Hildebrand F."/>
            <person name="Pallen M.J."/>
        </authorList>
    </citation>
    <scope>NUCLEOTIDE SEQUENCE</scope>
    <source>
        <strain evidence="7">ChiHjej12B11-29160</strain>
    </source>
</reference>
<evidence type="ECO:0000256" key="5">
    <source>
        <dbReference type="PIRSR" id="PIRSR617867-1"/>
    </source>
</evidence>
<evidence type="ECO:0000256" key="3">
    <source>
        <dbReference type="ARBA" id="ARBA00022801"/>
    </source>
</evidence>
<dbReference type="PRINTS" id="PR00719">
    <property type="entry name" value="LMWPTPASE"/>
</dbReference>
<dbReference type="AlphaFoldDB" id="A0A9D1L5T4"/>
<keyword evidence="4" id="KW-0904">Protein phosphatase</keyword>
<dbReference type="SUPFAM" id="SSF52788">
    <property type="entry name" value="Phosphotyrosine protein phosphatases I"/>
    <property type="match status" value="1"/>
</dbReference>
<evidence type="ECO:0000259" key="6">
    <source>
        <dbReference type="SMART" id="SM00226"/>
    </source>
</evidence>
<feature type="active site" evidence="5">
    <location>
        <position position="14"/>
    </location>
</feature>
<feature type="domain" description="Phosphotyrosine protein phosphatase I" evidence="6">
    <location>
        <begin position="2"/>
        <end position="147"/>
    </location>
</feature>
<dbReference type="CDD" id="cd16343">
    <property type="entry name" value="LMWPTP"/>
    <property type="match status" value="1"/>
</dbReference>
<comment type="caution">
    <text evidence="7">The sequence shown here is derived from an EMBL/GenBank/DDBJ whole genome shotgun (WGS) entry which is preliminary data.</text>
</comment>
<dbReference type="Proteomes" id="UP000824078">
    <property type="component" value="Unassembled WGS sequence"/>
</dbReference>
<sequence length="148" mass="16631">MTKILFVCHGNICRSPMAEFVMKDLVAKAGKSDEIQCDSAATSTEELGNPVDPRTRRKLADQGIACGKHYSRQLTRKDYDTYDLIVGMDALNLRNMRRMLGSDPDGKIHLLLDWSDNPRDISDPWYSGDFDTTFDDVLEGCQALLQAL</sequence>
<organism evidence="7 8">
    <name type="scientific">Candidatus Coprovicinus avistercoris</name>
    <dbReference type="NCBI Taxonomy" id="2840754"/>
    <lineage>
        <taxon>Bacteria</taxon>
        <taxon>Bacillati</taxon>
        <taxon>Actinomycetota</taxon>
        <taxon>Coriobacteriia</taxon>
        <taxon>Coriobacteriales</taxon>
        <taxon>Coriobacteriaceae</taxon>
        <taxon>Coriobacteriaceae incertae sedis</taxon>
        <taxon>Candidatus Coprovicinus</taxon>
    </lineage>
</organism>